<accession>A0A1T4W7D8</accession>
<dbReference type="Gene3D" id="3.40.50.620">
    <property type="entry name" value="HUPs"/>
    <property type="match status" value="1"/>
</dbReference>
<dbReference type="GO" id="GO:0016740">
    <property type="term" value="F:transferase activity"/>
    <property type="evidence" value="ECO:0007669"/>
    <property type="project" value="UniProtKB-KW"/>
</dbReference>
<dbReference type="PANTHER" id="PTHR43686:SF1">
    <property type="entry name" value="AMINOTRAN_5 DOMAIN-CONTAINING PROTEIN"/>
    <property type="match status" value="1"/>
</dbReference>
<dbReference type="SUPFAM" id="SSF52402">
    <property type="entry name" value="Adenine nucleotide alpha hydrolases-like"/>
    <property type="match status" value="1"/>
</dbReference>
<sequence length="246" mass="27809">MAQWGKLTYAQKQCLGATGKLMMDARMISEGARIGIACSGGVDSWVMLQILAMRQRILPFPVELMILHVNPGFDSTNHSPLVDWARENGISAHIEVTDHGMRAHSDENKKRSACFYCAMLRRKRLFELCGQYNLTHLAFGHTADDLASTFFMNIFKTGNVYGLSMAEDFFGGKLKVIRPLMYLEKKTIIKAAKDFQLPVWQNPCPSAGATERSRTEELLTEIYGSNKNVKRNVMRALQRWQLDLTA</sequence>
<gene>
    <name evidence="4" type="ORF">SAMN02745702_01772</name>
</gene>
<dbReference type="InterPro" id="IPR014729">
    <property type="entry name" value="Rossmann-like_a/b/a_fold"/>
</dbReference>
<dbReference type="PIRSF" id="PIRSF004976">
    <property type="entry name" value="ATPase_YdaO"/>
    <property type="match status" value="1"/>
</dbReference>
<dbReference type="RefSeq" id="WP_078685057.1">
    <property type="nucleotide sequence ID" value="NZ_FUYA01000005.1"/>
</dbReference>
<keyword evidence="2" id="KW-0547">Nucleotide-binding</keyword>
<dbReference type="InterPro" id="IPR035107">
    <property type="entry name" value="tRNA_thiolation_TtcA_Ctu1"/>
</dbReference>
<feature type="domain" description="tRNA(Ile)-lysidine/2-thiocytidine synthase N-terminal" evidence="3">
    <location>
        <begin position="34"/>
        <end position="198"/>
    </location>
</feature>
<dbReference type="GO" id="GO:0005524">
    <property type="term" value="F:ATP binding"/>
    <property type="evidence" value="ECO:0007669"/>
    <property type="project" value="UniProtKB-KW"/>
</dbReference>
<evidence type="ECO:0000256" key="2">
    <source>
        <dbReference type="PIRSR" id="PIRSR004976-51"/>
    </source>
</evidence>
<feature type="binding site" evidence="2">
    <location>
        <position position="145"/>
    </location>
    <ligand>
        <name>ATP</name>
        <dbReference type="ChEBI" id="CHEBI:30616"/>
    </ligand>
</feature>
<reference evidence="4 5" key="1">
    <citation type="submission" date="2017-02" db="EMBL/GenBank/DDBJ databases">
        <authorList>
            <person name="Peterson S.W."/>
        </authorList>
    </citation>
    <scope>NUCLEOTIDE SEQUENCE [LARGE SCALE GENOMIC DNA]</scope>
    <source>
        <strain evidence="4 5">DSM 18034</strain>
    </source>
</reference>
<evidence type="ECO:0000313" key="4">
    <source>
        <dbReference type="EMBL" id="SKA73029.1"/>
    </source>
</evidence>
<evidence type="ECO:0000259" key="3">
    <source>
        <dbReference type="Pfam" id="PF01171"/>
    </source>
</evidence>
<feature type="binding site" evidence="2">
    <location>
        <position position="43"/>
    </location>
    <ligand>
        <name>ATP</name>
        <dbReference type="ChEBI" id="CHEBI:30616"/>
    </ligand>
</feature>
<dbReference type="Proteomes" id="UP000189733">
    <property type="component" value="Unassembled WGS sequence"/>
</dbReference>
<feature type="binding site" evidence="2">
    <location>
        <position position="69"/>
    </location>
    <ligand>
        <name>ATP</name>
        <dbReference type="ChEBI" id="CHEBI:30616"/>
    </ligand>
</feature>
<protein>
    <submittedName>
        <fullName evidence="4">PP-loop family protein</fullName>
    </submittedName>
</protein>
<evidence type="ECO:0000313" key="5">
    <source>
        <dbReference type="Proteomes" id="UP000189733"/>
    </source>
</evidence>
<organism evidence="4 5">
    <name type="scientific">Desulfobaculum bizertense DSM 18034</name>
    <dbReference type="NCBI Taxonomy" id="1121442"/>
    <lineage>
        <taxon>Bacteria</taxon>
        <taxon>Pseudomonadati</taxon>
        <taxon>Thermodesulfobacteriota</taxon>
        <taxon>Desulfovibrionia</taxon>
        <taxon>Desulfovibrionales</taxon>
        <taxon>Desulfovibrionaceae</taxon>
        <taxon>Desulfobaculum</taxon>
    </lineage>
</organism>
<feature type="binding site" evidence="2">
    <location>
        <position position="140"/>
    </location>
    <ligand>
        <name>ATP</name>
        <dbReference type="ChEBI" id="CHEBI:30616"/>
    </ligand>
</feature>
<dbReference type="OrthoDB" id="9801054at2"/>
<feature type="binding site" evidence="2">
    <location>
        <begin position="37"/>
        <end position="39"/>
    </location>
    <ligand>
        <name>ATP</name>
        <dbReference type="ChEBI" id="CHEBI:30616"/>
    </ligand>
</feature>
<keyword evidence="5" id="KW-1185">Reference proteome</keyword>
<dbReference type="GO" id="GO:0008033">
    <property type="term" value="P:tRNA processing"/>
    <property type="evidence" value="ECO:0007669"/>
    <property type="project" value="InterPro"/>
</dbReference>
<dbReference type="PANTHER" id="PTHR43686">
    <property type="entry name" value="SULFURTRANSFERASE-RELATED"/>
    <property type="match status" value="1"/>
</dbReference>
<proteinExistence type="predicted"/>
<dbReference type="InterPro" id="IPR011063">
    <property type="entry name" value="TilS/TtcA_N"/>
</dbReference>
<keyword evidence="2" id="KW-0067">ATP-binding</keyword>
<dbReference type="Pfam" id="PF01171">
    <property type="entry name" value="ATP_bind_3"/>
    <property type="match status" value="1"/>
</dbReference>
<dbReference type="AlphaFoldDB" id="A0A1T4W7D8"/>
<evidence type="ECO:0000256" key="1">
    <source>
        <dbReference type="ARBA" id="ARBA00022679"/>
    </source>
</evidence>
<dbReference type="STRING" id="1121442.SAMN02745702_01772"/>
<keyword evidence="1" id="KW-0808">Transferase</keyword>
<dbReference type="EMBL" id="FUYA01000005">
    <property type="protein sequence ID" value="SKA73029.1"/>
    <property type="molecule type" value="Genomic_DNA"/>
</dbReference>
<name>A0A1T4W7D8_9BACT</name>